<dbReference type="EMBL" id="JACTUZ010000322">
    <property type="protein sequence ID" value="MBC9180407.1"/>
    <property type="molecule type" value="Genomic_DNA"/>
</dbReference>
<dbReference type="RefSeq" id="WP_187781331.1">
    <property type="nucleotide sequence ID" value="NZ_JACTUZ010000322.1"/>
</dbReference>
<comment type="caution">
    <text evidence="1">The sequence shown here is derived from an EMBL/GenBank/DDBJ whole genome shotgun (WGS) entry which is preliminary data.</text>
</comment>
<reference evidence="1 2" key="1">
    <citation type="journal article" date="2009" name="Int. J. Syst. Evol. Microbiol.">
        <title>Transfer of Teichococcus ludipueritiae and Muricoccus roseus to the genus Roseomonas, as Roseomonas ludipueritiae comb. nov. and Roseomonas rosea comb. nov., respectively, and emended description of the genus Roseomonas.</title>
        <authorList>
            <person name="Sanchez-Porro C."/>
            <person name="Gallego V."/>
            <person name="Busse H.J."/>
            <person name="Kampfer P."/>
            <person name="Ventosa A."/>
        </authorList>
    </citation>
    <scope>NUCLEOTIDE SEQUENCE [LARGE SCALE GENOMIC DNA]</scope>
    <source>
        <strain evidence="1 2">DSM 14915</strain>
    </source>
</reference>
<organism evidence="1 2">
    <name type="scientific">Pseudoroseomonas ludipueritiae</name>
    <dbReference type="NCBI Taxonomy" id="198093"/>
    <lineage>
        <taxon>Bacteria</taxon>
        <taxon>Pseudomonadati</taxon>
        <taxon>Pseudomonadota</taxon>
        <taxon>Alphaproteobacteria</taxon>
        <taxon>Acetobacterales</taxon>
        <taxon>Acetobacteraceae</taxon>
        <taxon>Pseudoroseomonas</taxon>
    </lineage>
</organism>
<accession>A0ABR7RG08</accession>
<sequence>MSKSISTTNSEMVSLFNVLARAIESRAFPRTGTELNDMLKFQGKLVKAGGKLLTASGGIVTPPVDPPVTLPAVVITPAAGSFRTDLASGTAMATVSAVPAGATRTLTVAGGVAEFNADKTQIRRSSTGTLSVGSLSVTVTDTHPNATNSPRSATASLSIVAPPVTLPAISLTAAGASFQTDVAAGTLLATVSQGVPAGATRAFTAGGNVVVF</sequence>
<proteinExistence type="predicted"/>
<keyword evidence="2" id="KW-1185">Reference proteome</keyword>
<protein>
    <submittedName>
        <fullName evidence="1">Uncharacterized protein</fullName>
    </submittedName>
</protein>
<evidence type="ECO:0000313" key="1">
    <source>
        <dbReference type="EMBL" id="MBC9180407.1"/>
    </source>
</evidence>
<gene>
    <name evidence="1" type="ORF">IBL25_26015</name>
</gene>
<name>A0ABR7RG08_9PROT</name>
<feature type="non-terminal residue" evidence="1">
    <location>
        <position position="212"/>
    </location>
</feature>
<evidence type="ECO:0000313" key="2">
    <source>
        <dbReference type="Proteomes" id="UP000603940"/>
    </source>
</evidence>
<dbReference type="Proteomes" id="UP000603940">
    <property type="component" value="Unassembled WGS sequence"/>
</dbReference>